<dbReference type="EMBL" id="MU856026">
    <property type="protein sequence ID" value="KAK3897984.1"/>
    <property type="molecule type" value="Genomic_DNA"/>
</dbReference>
<organism evidence="1 2">
    <name type="scientific">Staphylotrichum tortipilum</name>
    <dbReference type="NCBI Taxonomy" id="2831512"/>
    <lineage>
        <taxon>Eukaryota</taxon>
        <taxon>Fungi</taxon>
        <taxon>Dikarya</taxon>
        <taxon>Ascomycota</taxon>
        <taxon>Pezizomycotina</taxon>
        <taxon>Sordariomycetes</taxon>
        <taxon>Sordariomycetidae</taxon>
        <taxon>Sordariales</taxon>
        <taxon>Chaetomiaceae</taxon>
        <taxon>Staphylotrichum</taxon>
    </lineage>
</organism>
<gene>
    <name evidence="1" type="ORF">C8A05DRAFT_38439</name>
</gene>
<accession>A0AAN6MCN1</accession>
<dbReference type="Proteomes" id="UP001303889">
    <property type="component" value="Unassembled WGS sequence"/>
</dbReference>
<reference evidence="1" key="2">
    <citation type="submission" date="2023-05" db="EMBL/GenBank/DDBJ databases">
        <authorList>
            <consortium name="Lawrence Berkeley National Laboratory"/>
            <person name="Steindorff A."/>
            <person name="Hensen N."/>
            <person name="Bonometti L."/>
            <person name="Westerberg I."/>
            <person name="Brannstrom I.O."/>
            <person name="Guillou S."/>
            <person name="Cros-Aarteil S."/>
            <person name="Calhoun S."/>
            <person name="Haridas S."/>
            <person name="Kuo A."/>
            <person name="Mondo S."/>
            <person name="Pangilinan J."/>
            <person name="Riley R."/>
            <person name="Labutti K."/>
            <person name="Andreopoulos B."/>
            <person name="Lipzen A."/>
            <person name="Chen C."/>
            <person name="Yanf M."/>
            <person name="Daum C."/>
            <person name="Ng V."/>
            <person name="Clum A."/>
            <person name="Ohm R."/>
            <person name="Martin F."/>
            <person name="Silar P."/>
            <person name="Natvig D."/>
            <person name="Lalanne C."/>
            <person name="Gautier V."/>
            <person name="Ament-Velasquez S.L."/>
            <person name="Kruys A."/>
            <person name="Hutchinson M.I."/>
            <person name="Powell A.J."/>
            <person name="Barry K."/>
            <person name="Miller A.N."/>
            <person name="Grigoriev I.V."/>
            <person name="Debuchy R."/>
            <person name="Gladieux P."/>
            <person name="Thoren M.H."/>
            <person name="Johannesson H."/>
        </authorList>
    </citation>
    <scope>NUCLEOTIDE SEQUENCE</scope>
    <source>
        <strain evidence="1">CBS 103.79</strain>
    </source>
</reference>
<evidence type="ECO:0000313" key="1">
    <source>
        <dbReference type="EMBL" id="KAK3897984.1"/>
    </source>
</evidence>
<protein>
    <submittedName>
        <fullName evidence="1">Uncharacterized protein</fullName>
    </submittedName>
</protein>
<name>A0AAN6MCN1_9PEZI</name>
<evidence type="ECO:0000313" key="2">
    <source>
        <dbReference type="Proteomes" id="UP001303889"/>
    </source>
</evidence>
<comment type="caution">
    <text evidence="1">The sequence shown here is derived from an EMBL/GenBank/DDBJ whole genome shotgun (WGS) entry which is preliminary data.</text>
</comment>
<keyword evidence="2" id="KW-1185">Reference proteome</keyword>
<reference evidence="1" key="1">
    <citation type="journal article" date="2023" name="Mol. Phylogenet. Evol.">
        <title>Genome-scale phylogeny and comparative genomics of the fungal order Sordariales.</title>
        <authorList>
            <person name="Hensen N."/>
            <person name="Bonometti L."/>
            <person name="Westerberg I."/>
            <person name="Brannstrom I.O."/>
            <person name="Guillou S."/>
            <person name="Cros-Aarteil S."/>
            <person name="Calhoun S."/>
            <person name="Haridas S."/>
            <person name="Kuo A."/>
            <person name="Mondo S."/>
            <person name="Pangilinan J."/>
            <person name="Riley R."/>
            <person name="LaButti K."/>
            <person name="Andreopoulos B."/>
            <person name="Lipzen A."/>
            <person name="Chen C."/>
            <person name="Yan M."/>
            <person name="Daum C."/>
            <person name="Ng V."/>
            <person name="Clum A."/>
            <person name="Steindorff A."/>
            <person name="Ohm R.A."/>
            <person name="Martin F."/>
            <person name="Silar P."/>
            <person name="Natvig D.O."/>
            <person name="Lalanne C."/>
            <person name="Gautier V."/>
            <person name="Ament-Velasquez S.L."/>
            <person name="Kruys A."/>
            <person name="Hutchinson M.I."/>
            <person name="Powell A.J."/>
            <person name="Barry K."/>
            <person name="Miller A.N."/>
            <person name="Grigoriev I.V."/>
            <person name="Debuchy R."/>
            <person name="Gladieux P."/>
            <person name="Hiltunen Thoren M."/>
            <person name="Johannesson H."/>
        </authorList>
    </citation>
    <scope>NUCLEOTIDE SEQUENCE</scope>
    <source>
        <strain evidence="1">CBS 103.79</strain>
    </source>
</reference>
<sequence length="304" mass="33154">MSVEDRRLGSSPSLMTLDRQMLRGYLNLPAPLRHVPILSGFSSKAAKQGRSDPFISESAFDLASTEAQELHYSSVNASTGSWFRNETSRKSRSSEHLSVHLAVSLDLGLVGGGVSGTYDKNVVKNSDALTISRRCSIRCGDVRPAAPVVPLSRDAKQLLQSRGPEAFQSKFGDFYVSGLGIGGDSGVCLSMSSASDDEVEDLRVMAEVHVLFWTEEVEIAHKHRGVADADMEAARRQAVAFADKVDNMDGRIKQALQGLGIMDNADFDAQRGRELWRRGLVAELTLLPFSSLREVQQIVASRSQ</sequence>
<proteinExistence type="predicted"/>
<dbReference type="AlphaFoldDB" id="A0AAN6MCN1"/>